<dbReference type="PANTHER" id="PTHR15941">
    <property type="entry name" value="MYOZENIN"/>
    <property type="match status" value="1"/>
</dbReference>
<dbReference type="OMA" id="WIQVMPE"/>
<protein>
    <submittedName>
        <fullName evidence="4">Myozenin 3</fullName>
    </submittedName>
</protein>
<dbReference type="Ensembl" id="ENSSMRT00000025640.1">
    <property type="protein sequence ID" value="ENSSMRP00000021902.1"/>
    <property type="gene ID" value="ENSSMRG00000017033.1"/>
</dbReference>
<comment type="similarity">
    <text evidence="1">Belongs to the myozenin family.</text>
</comment>
<dbReference type="AlphaFoldDB" id="A0A8D0DU50"/>
<evidence type="ECO:0000256" key="3">
    <source>
        <dbReference type="SAM" id="MobiDB-lite"/>
    </source>
</evidence>
<dbReference type="Pfam" id="PF05556">
    <property type="entry name" value="Calsarcin"/>
    <property type="match status" value="1"/>
</dbReference>
<dbReference type="InterPro" id="IPR008438">
    <property type="entry name" value="MYOZ"/>
</dbReference>
<proteinExistence type="inferred from homology"/>
<evidence type="ECO:0000313" key="4">
    <source>
        <dbReference type="Ensembl" id="ENSSMRP00000021902.1"/>
    </source>
</evidence>
<feature type="region of interest" description="Disordered" evidence="3">
    <location>
        <begin position="192"/>
        <end position="211"/>
    </location>
</feature>
<reference evidence="4" key="2">
    <citation type="submission" date="2025-09" db="UniProtKB">
        <authorList>
            <consortium name="Ensembl"/>
        </authorList>
    </citation>
    <scope>IDENTIFICATION</scope>
</reference>
<evidence type="ECO:0000256" key="1">
    <source>
        <dbReference type="ARBA" id="ARBA00009126"/>
    </source>
</evidence>
<keyword evidence="2" id="KW-0597">Phosphoprotein</keyword>
<keyword evidence="5" id="KW-1185">Reference proteome</keyword>
<dbReference type="Proteomes" id="UP000694421">
    <property type="component" value="Unplaced"/>
</dbReference>
<organism evidence="4 5">
    <name type="scientific">Salvator merianae</name>
    <name type="common">Argentine black and white tegu</name>
    <name type="synonym">Tupinambis merianae</name>
    <dbReference type="NCBI Taxonomy" id="96440"/>
    <lineage>
        <taxon>Eukaryota</taxon>
        <taxon>Metazoa</taxon>
        <taxon>Chordata</taxon>
        <taxon>Craniata</taxon>
        <taxon>Vertebrata</taxon>
        <taxon>Euteleostomi</taxon>
        <taxon>Lepidosauria</taxon>
        <taxon>Squamata</taxon>
        <taxon>Bifurcata</taxon>
        <taxon>Unidentata</taxon>
        <taxon>Episquamata</taxon>
        <taxon>Laterata</taxon>
        <taxon>Teiioidea</taxon>
        <taxon>Teiidae</taxon>
        <taxon>Salvator</taxon>
    </lineage>
</organism>
<dbReference type="GeneTree" id="ENSGT00950000183027"/>
<sequence length="270" mass="30453">MFPLPRAYVNKERTTPVHIFVGEITEEHAPQLDLGKKVSVPQDLMMEELSLPINRGSRLYQQRQKRVQRFVLEHPLGYKTATYTTTGGGTHVTNEAFGAREEYMSTHNAEGKENYPAELHGTGSGKGAPPKVPKKTDKVLQMSRALNPDALAPGYSGPLREVPPEKFNITAIPKCYQSPWQEFLSSEDYQVDSKSHLPEPPRKVNNFDMRSFNRTPTPFGGPLLNEVFPGFEMNDAQMEPMSGFQIMLNRPSFNRTPQGWVHVLPESEDL</sequence>
<dbReference type="GO" id="GO:0030018">
    <property type="term" value="C:Z disc"/>
    <property type="evidence" value="ECO:0007669"/>
    <property type="project" value="InterPro"/>
</dbReference>
<dbReference type="PANTHER" id="PTHR15941:SF15">
    <property type="entry name" value="MYOZENIN-3"/>
    <property type="match status" value="1"/>
</dbReference>
<evidence type="ECO:0000256" key="2">
    <source>
        <dbReference type="ARBA" id="ARBA00022553"/>
    </source>
</evidence>
<feature type="region of interest" description="Disordered" evidence="3">
    <location>
        <begin position="113"/>
        <end position="134"/>
    </location>
</feature>
<dbReference type="GO" id="GO:0003779">
    <property type="term" value="F:actin binding"/>
    <property type="evidence" value="ECO:0007669"/>
    <property type="project" value="TreeGrafter"/>
</dbReference>
<evidence type="ECO:0000313" key="5">
    <source>
        <dbReference type="Proteomes" id="UP000694421"/>
    </source>
</evidence>
<dbReference type="GO" id="GO:0031433">
    <property type="term" value="F:telethonin binding"/>
    <property type="evidence" value="ECO:0007669"/>
    <property type="project" value="TreeGrafter"/>
</dbReference>
<reference evidence="4" key="1">
    <citation type="submission" date="2025-08" db="UniProtKB">
        <authorList>
            <consortium name="Ensembl"/>
        </authorList>
    </citation>
    <scope>IDENTIFICATION</scope>
</reference>
<dbReference type="GO" id="GO:0015629">
    <property type="term" value="C:actin cytoskeleton"/>
    <property type="evidence" value="ECO:0007669"/>
    <property type="project" value="TreeGrafter"/>
</dbReference>
<dbReference type="GO" id="GO:0051373">
    <property type="term" value="F:FATZ binding"/>
    <property type="evidence" value="ECO:0007669"/>
    <property type="project" value="TreeGrafter"/>
</dbReference>
<name>A0A8D0DU50_SALMN</name>
<accession>A0A8D0DU50</accession>
<feature type="compositionally biased region" description="Basic and acidic residues" evidence="3">
    <location>
        <begin position="192"/>
        <end position="202"/>
    </location>
</feature>